<dbReference type="eggNOG" id="ENOG502SJ3I">
    <property type="taxonomic scope" value="Eukaryota"/>
</dbReference>
<evidence type="ECO:0008006" key="3">
    <source>
        <dbReference type="Google" id="ProtNLM"/>
    </source>
</evidence>
<dbReference type="EMBL" id="KE504135">
    <property type="protein sequence ID" value="EPT02454.1"/>
    <property type="molecule type" value="Genomic_DNA"/>
</dbReference>
<keyword evidence="2" id="KW-1185">Reference proteome</keyword>
<accession>S8EGU7</accession>
<protein>
    <recommendedName>
        <fullName evidence="3">F-box domain-containing protein</fullName>
    </recommendedName>
</protein>
<dbReference type="STRING" id="743788.S8EGU7"/>
<reference evidence="1 2" key="1">
    <citation type="journal article" date="2012" name="Science">
        <title>The Paleozoic origin of enzymatic lignin decomposition reconstructed from 31 fungal genomes.</title>
        <authorList>
            <person name="Floudas D."/>
            <person name="Binder M."/>
            <person name="Riley R."/>
            <person name="Barry K."/>
            <person name="Blanchette R.A."/>
            <person name="Henrissat B."/>
            <person name="Martinez A.T."/>
            <person name="Otillar R."/>
            <person name="Spatafora J.W."/>
            <person name="Yadav J.S."/>
            <person name="Aerts A."/>
            <person name="Benoit I."/>
            <person name="Boyd A."/>
            <person name="Carlson A."/>
            <person name="Copeland A."/>
            <person name="Coutinho P.M."/>
            <person name="de Vries R.P."/>
            <person name="Ferreira P."/>
            <person name="Findley K."/>
            <person name="Foster B."/>
            <person name="Gaskell J."/>
            <person name="Glotzer D."/>
            <person name="Gorecki P."/>
            <person name="Heitman J."/>
            <person name="Hesse C."/>
            <person name="Hori C."/>
            <person name="Igarashi K."/>
            <person name="Jurgens J.A."/>
            <person name="Kallen N."/>
            <person name="Kersten P."/>
            <person name="Kohler A."/>
            <person name="Kuees U."/>
            <person name="Kumar T.K.A."/>
            <person name="Kuo A."/>
            <person name="LaButti K."/>
            <person name="Larrondo L.F."/>
            <person name="Lindquist E."/>
            <person name="Ling A."/>
            <person name="Lombard V."/>
            <person name="Lucas S."/>
            <person name="Lundell T."/>
            <person name="Martin R."/>
            <person name="McLaughlin D.J."/>
            <person name="Morgenstern I."/>
            <person name="Morin E."/>
            <person name="Murat C."/>
            <person name="Nagy L.G."/>
            <person name="Nolan M."/>
            <person name="Ohm R.A."/>
            <person name="Patyshakuliyeva A."/>
            <person name="Rokas A."/>
            <person name="Ruiz-Duenas F.J."/>
            <person name="Sabat G."/>
            <person name="Salamov A."/>
            <person name="Samejima M."/>
            <person name="Schmutz J."/>
            <person name="Slot J.C."/>
            <person name="St John F."/>
            <person name="Stenlid J."/>
            <person name="Sun H."/>
            <person name="Sun S."/>
            <person name="Syed K."/>
            <person name="Tsang A."/>
            <person name="Wiebenga A."/>
            <person name="Young D."/>
            <person name="Pisabarro A."/>
            <person name="Eastwood D.C."/>
            <person name="Martin F."/>
            <person name="Cullen D."/>
            <person name="Grigoriev I.V."/>
            <person name="Hibbett D.S."/>
        </authorList>
    </citation>
    <scope>NUCLEOTIDE SEQUENCE</scope>
    <source>
        <strain evidence="2">FP-58527</strain>
    </source>
</reference>
<gene>
    <name evidence="1" type="ORF">FOMPIDRAFT_1015255</name>
</gene>
<dbReference type="Proteomes" id="UP000015241">
    <property type="component" value="Unassembled WGS sequence"/>
</dbReference>
<dbReference type="HOGENOM" id="CLU_1240175_0_0_1"/>
<name>S8EGU7_FOMSC</name>
<dbReference type="InParanoid" id="S8EGU7"/>
<dbReference type="OrthoDB" id="5297217at2759"/>
<dbReference type="AlphaFoldDB" id="S8EGU7"/>
<evidence type="ECO:0000313" key="2">
    <source>
        <dbReference type="Proteomes" id="UP000015241"/>
    </source>
</evidence>
<sequence>MKRARTDASDAAHITPGGKMKVDQREAAFNPRKIPLDVLPLIFEHLVDRRDLRVCAQLHSTFHDAATPILYRTLDSRVIKTRHGREAVCHPASTLLKKPGYAKYVRHVRETGAIGFSKPELLHDCQQALKLCTNIQGFSWSDESPDASHNDEVLLAFLNILHGLGLRQLTIRTYLGLSEEVWAKLQEFRGLTKVSLARWPTVTHWAPIRAGFTPSHESGPYTS</sequence>
<proteinExistence type="predicted"/>
<organism evidence="1 2">
    <name type="scientific">Fomitopsis schrenkii</name>
    <name type="common">Brown rot fungus</name>
    <dbReference type="NCBI Taxonomy" id="2126942"/>
    <lineage>
        <taxon>Eukaryota</taxon>
        <taxon>Fungi</taxon>
        <taxon>Dikarya</taxon>
        <taxon>Basidiomycota</taxon>
        <taxon>Agaricomycotina</taxon>
        <taxon>Agaricomycetes</taxon>
        <taxon>Polyporales</taxon>
        <taxon>Fomitopsis</taxon>
    </lineage>
</organism>
<evidence type="ECO:0000313" key="1">
    <source>
        <dbReference type="EMBL" id="EPT02454.1"/>
    </source>
</evidence>